<evidence type="ECO:0000256" key="4">
    <source>
        <dbReference type="ARBA" id="ARBA00023172"/>
    </source>
</evidence>
<comment type="caution">
    <text evidence="9">The sequence shown here is derived from an EMBL/GenBank/DDBJ whole genome shotgun (WGS) entry which is preliminary data.</text>
</comment>
<accession>A0ABW3Z3G5</accession>
<evidence type="ECO:0000313" key="10">
    <source>
        <dbReference type="Proteomes" id="UP001597171"/>
    </source>
</evidence>
<dbReference type="InterPro" id="IPR044068">
    <property type="entry name" value="CB"/>
</dbReference>
<feature type="region of interest" description="Disordered" evidence="6">
    <location>
        <begin position="76"/>
        <end position="96"/>
    </location>
</feature>
<dbReference type="Gene3D" id="1.10.443.10">
    <property type="entry name" value="Intergrase catalytic core"/>
    <property type="match status" value="1"/>
</dbReference>
<feature type="domain" description="Core-binding (CB)" evidence="8">
    <location>
        <begin position="102"/>
        <end position="183"/>
    </location>
</feature>
<dbReference type="InterPro" id="IPR053876">
    <property type="entry name" value="Phage_int_M"/>
</dbReference>
<evidence type="ECO:0000259" key="7">
    <source>
        <dbReference type="PROSITE" id="PS51898"/>
    </source>
</evidence>
<dbReference type="InterPro" id="IPR050808">
    <property type="entry name" value="Phage_Integrase"/>
</dbReference>
<dbReference type="InterPro" id="IPR038488">
    <property type="entry name" value="Integrase_DNA-bd_sf"/>
</dbReference>
<keyword evidence="3 5" id="KW-0238">DNA-binding</keyword>
<keyword evidence="4" id="KW-0233">DNA recombination</keyword>
<dbReference type="PROSITE" id="PS51898">
    <property type="entry name" value="TYR_RECOMBINASE"/>
    <property type="match status" value="1"/>
</dbReference>
<evidence type="ECO:0000256" key="2">
    <source>
        <dbReference type="ARBA" id="ARBA00022908"/>
    </source>
</evidence>
<dbReference type="InterPro" id="IPR010998">
    <property type="entry name" value="Integrase_recombinase_N"/>
</dbReference>
<evidence type="ECO:0000259" key="8">
    <source>
        <dbReference type="PROSITE" id="PS51900"/>
    </source>
</evidence>
<gene>
    <name evidence="9" type="ORF">ACFQ4O_02035</name>
</gene>
<dbReference type="Pfam" id="PF22022">
    <property type="entry name" value="Phage_int_M"/>
    <property type="match status" value="1"/>
</dbReference>
<name>A0ABW3Z3G5_9HYPH</name>
<keyword evidence="10" id="KW-1185">Reference proteome</keyword>
<dbReference type="PANTHER" id="PTHR30629:SF2">
    <property type="entry name" value="PROPHAGE INTEGRASE INTS-RELATED"/>
    <property type="match status" value="1"/>
</dbReference>
<dbReference type="InterPro" id="IPR002104">
    <property type="entry name" value="Integrase_catalytic"/>
</dbReference>
<dbReference type="Gene3D" id="1.10.150.130">
    <property type="match status" value="1"/>
</dbReference>
<dbReference type="PANTHER" id="PTHR30629">
    <property type="entry name" value="PROPHAGE INTEGRASE"/>
    <property type="match status" value="1"/>
</dbReference>
<evidence type="ECO:0000313" key="9">
    <source>
        <dbReference type="EMBL" id="MFD1330771.1"/>
    </source>
</evidence>
<dbReference type="InterPro" id="IPR011010">
    <property type="entry name" value="DNA_brk_join_enz"/>
</dbReference>
<dbReference type="EMBL" id="JBHTMX010000006">
    <property type="protein sequence ID" value="MFD1330771.1"/>
    <property type="molecule type" value="Genomic_DNA"/>
</dbReference>
<evidence type="ECO:0000256" key="6">
    <source>
        <dbReference type="SAM" id="MobiDB-lite"/>
    </source>
</evidence>
<feature type="domain" description="Tyr recombinase" evidence="7">
    <location>
        <begin position="208"/>
        <end position="389"/>
    </location>
</feature>
<evidence type="ECO:0000256" key="3">
    <source>
        <dbReference type="ARBA" id="ARBA00023125"/>
    </source>
</evidence>
<dbReference type="PROSITE" id="PS51900">
    <property type="entry name" value="CB"/>
    <property type="match status" value="1"/>
</dbReference>
<sequence>MPLTDVQIRKAKPADKPYKLTDGGGLHLYVSIAGGKAWRYRYEIGGREKLLTLGTYPAMSLAEAREARAVARGTVKAGRDPGAEKRQQALASAPEEAAPVGPTFKEIAVEWHALNAGRWTETHAGDVLGSLEKSVFPDLGGKTLAEIDAPTLLATLRKIEARGAIETARRVRQRVSAVFAYAIASGRAAHDPAAQVEKAMAPLPKKGRQPAITDLDDVRQVLRDADATPAHPVTKLALRVLALTALRPGELRGALWDEMRLDGDDPLWVVPAERMKMKVEHAVPLSKQAVETLKALRTITGRSRFLFPNDRHVSKPMSENAMGYLLNRAGYHRRHVPHGWRAAFSTIMNERFPADRAVIDLMLSHAPDDAVEAAYNRARHAERRRELAQLWADLLMVDQTPVAEVTRGVRSGR</sequence>
<dbReference type="CDD" id="cd00801">
    <property type="entry name" value="INT_P4_C"/>
    <property type="match status" value="1"/>
</dbReference>
<feature type="compositionally biased region" description="Basic and acidic residues" evidence="6">
    <location>
        <begin position="77"/>
        <end position="87"/>
    </location>
</feature>
<protein>
    <submittedName>
        <fullName evidence="9">Tyrosine-type recombinase/integrase</fullName>
    </submittedName>
</protein>
<dbReference type="InterPro" id="IPR013762">
    <property type="entry name" value="Integrase-like_cat_sf"/>
</dbReference>
<organism evidence="9 10">
    <name type="scientific">Methylopila musalis</name>
    <dbReference type="NCBI Taxonomy" id="1134781"/>
    <lineage>
        <taxon>Bacteria</taxon>
        <taxon>Pseudomonadati</taxon>
        <taxon>Pseudomonadota</taxon>
        <taxon>Alphaproteobacteria</taxon>
        <taxon>Hyphomicrobiales</taxon>
        <taxon>Methylopilaceae</taxon>
        <taxon>Methylopila</taxon>
    </lineage>
</organism>
<dbReference type="SUPFAM" id="SSF56349">
    <property type="entry name" value="DNA breaking-rejoining enzymes"/>
    <property type="match status" value="1"/>
</dbReference>
<dbReference type="Pfam" id="PF13356">
    <property type="entry name" value="Arm-DNA-bind_3"/>
    <property type="match status" value="1"/>
</dbReference>
<keyword evidence="2" id="KW-0229">DNA integration</keyword>
<evidence type="ECO:0000256" key="1">
    <source>
        <dbReference type="ARBA" id="ARBA00008857"/>
    </source>
</evidence>
<dbReference type="Gene3D" id="3.30.160.390">
    <property type="entry name" value="Integrase, DNA-binding domain"/>
    <property type="match status" value="1"/>
</dbReference>
<dbReference type="Proteomes" id="UP001597171">
    <property type="component" value="Unassembled WGS sequence"/>
</dbReference>
<proteinExistence type="inferred from homology"/>
<dbReference type="Pfam" id="PF00589">
    <property type="entry name" value="Phage_integrase"/>
    <property type="match status" value="1"/>
</dbReference>
<evidence type="ECO:0000256" key="5">
    <source>
        <dbReference type="PROSITE-ProRule" id="PRU01248"/>
    </source>
</evidence>
<dbReference type="InterPro" id="IPR025166">
    <property type="entry name" value="Integrase_DNA_bind_dom"/>
</dbReference>
<reference evidence="10" key="1">
    <citation type="journal article" date="2019" name="Int. J. Syst. Evol. Microbiol.">
        <title>The Global Catalogue of Microorganisms (GCM) 10K type strain sequencing project: providing services to taxonomists for standard genome sequencing and annotation.</title>
        <authorList>
            <consortium name="The Broad Institute Genomics Platform"/>
            <consortium name="The Broad Institute Genome Sequencing Center for Infectious Disease"/>
            <person name="Wu L."/>
            <person name="Ma J."/>
        </authorList>
    </citation>
    <scope>NUCLEOTIDE SEQUENCE [LARGE SCALE GENOMIC DNA]</scope>
    <source>
        <strain evidence="10">CCUG 61696</strain>
    </source>
</reference>
<comment type="similarity">
    <text evidence="1">Belongs to the 'phage' integrase family.</text>
</comment>
<dbReference type="RefSeq" id="WP_378773963.1">
    <property type="nucleotide sequence ID" value="NZ_JBHTMX010000006.1"/>
</dbReference>